<dbReference type="EMBL" id="KK207765">
    <property type="protein sequence ID" value="EZF55040.1"/>
    <property type="molecule type" value="Genomic_DNA"/>
</dbReference>
<name>A0A022W9E2_TRIRU</name>
<feature type="transmembrane region" description="Helical" evidence="1">
    <location>
        <begin position="31"/>
        <end position="53"/>
    </location>
</feature>
<protein>
    <submittedName>
        <fullName evidence="2">Uncharacterized protein</fullName>
    </submittedName>
</protein>
<proteinExistence type="predicted"/>
<gene>
    <name evidence="2" type="ORF">H103_02344</name>
</gene>
<organism evidence="2">
    <name type="scientific">Trichophyton rubrum CBS 288.86</name>
    <dbReference type="NCBI Taxonomy" id="1215330"/>
    <lineage>
        <taxon>Eukaryota</taxon>
        <taxon>Fungi</taxon>
        <taxon>Dikarya</taxon>
        <taxon>Ascomycota</taxon>
        <taxon>Pezizomycotina</taxon>
        <taxon>Eurotiomycetes</taxon>
        <taxon>Eurotiomycetidae</taxon>
        <taxon>Onygenales</taxon>
        <taxon>Arthrodermataceae</taxon>
        <taxon>Trichophyton</taxon>
    </lineage>
</organism>
<keyword evidence="1" id="KW-0472">Membrane</keyword>
<keyword evidence="1" id="KW-1133">Transmembrane helix</keyword>
<feature type="transmembrane region" description="Helical" evidence="1">
    <location>
        <begin position="115"/>
        <end position="136"/>
    </location>
</feature>
<dbReference type="Proteomes" id="UP000023758">
    <property type="component" value="Unassembled WGS sequence"/>
</dbReference>
<keyword evidence="1" id="KW-0812">Transmembrane</keyword>
<dbReference type="HOGENOM" id="CLU_1836560_0_0_1"/>
<evidence type="ECO:0000313" key="2">
    <source>
        <dbReference type="EMBL" id="EZF55040.1"/>
    </source>
</evidence>
<dbReference type="AlphaFoldDB" id="A0A022W9E2"/>
<sequence length="140" mass="15965">MLACSIISNSPSSATLSPAIRNRTIRSKQTITISLFISLFSFSFFSLFLFMSIHNYDLPAWFVASKNPLAVLLLSWHRDWNWTTVVILIHDISFPRSMPPFSLPSNFSCSVLLRIWLHWLLCCLSFSFLFGLASMVQPVS</sequence>
<reference evidence="2" key="1">
    <citation type="submission" date="2014-02" db="EMBL/GenBank/DDBJ databases">
        <title>The Genome Sequence of Trichophyton rubrum (morphotype fischeri) CBS 288.86.</title>
        <authorList>
            <consortium name="The Broad Institute Genomics Platform"/>
            <person name="Cuomo C.A."/>
            <person name="White T.C."/>
            <person name="Graser Y."/>
            <person name="Martinez-Rossi N."/>
            <person name="Heitman J."/>
            <person name="Young S.K."/>
            <person name="Zeng Q."/>
            <person name="Gargeya S."/>
            <person name="Abouelleil A."/>
            <person name="Alvarado L."/>
            <person name="Chapman S.B."/>
            <person name="Gainer-Dewar J."/>
            <person name="Goldberg J."/>
            <person name="Griggs A."/>
            <person name="Gujja S."/>
            <person name="Hansen M."/>
            <person name="Howarth C."/>
            <person name="Imamovic A."/>
            <person name="Larimer J."/>
            <person name="Martinez D."/>
            <person name="Murphy C."/>
            <person name="Pearson M.D."/>
            <person name="Persinoti G."/>
            <person name="Poon T."/>
            <person name="Priest M."/>
            <person name="Roberts A.D."/>
            <person name="Saif S."/>
            <person name="Shea T.D."/>
            <person name="Sykes S.N."/>
            <person name="Wortman J."/>
            <person name="Nusbaum C."/>
            <person name="Birren B."/>
        </authorList>
    </citation>
    <scope>NUCLEOTIDE SEQUENCE [LARGE SCALE GENOMIC DNA]</scope>
    <source>
        <strain evidence="2">CBS 288.86</strain>
    </source>
</reference>
<evidence type="ECO:0000256" key="1">
    <source>
        <dbReference type="SAM" id="Phobius"/>
    </source>
</evidence>
<accession>A0A022W9E2</accession>